<feature type="compositionally biased region" description="Polar residues" evidence="1">
    <location>
        <begin position="37"/>
        <end position="64"/>
    </location>
</feature>
<feature type="region of interest" description="Disordered" evidence="1">
    <location>
        <begin position="1"/>
        <end position="119"/>
    </location>
</feature>
<protein>
    <submittedName>
        <fullName evidence="2">Uncharacterized protein</fullName>
    </submittedName>
</protein>
<evidence type="ECO:0000313" key="2">
    <source>
        <dbReference type="EMBL" id="KPA35194.1"/>
    </source>
</evidence>
<feature type="compositionally biased region" description="Basic and acidic residues" evidence="1">
    <location>
        <begin position="183"/>
        <end position="199"/>
    </location>
</feature>
<gene>
    <name evidence="2" type="ORF">FLAG1_12133</name>
</gene>
<accession>A0A0N0DAD9</accession>
<keyword evidence="3" id="KW-1185">Reference proteome</keyword>
<comment type="caution">
    <text evidence="2">The sequence shown here is derived from an EMBL/GenBank/DDBJ whole genome shotgun (WGS) entry which is preliminary data.</text>
</comment>
<feature type="compositionally biased region" description="Basic and acidic residues" evidence="1">
    <location>
        <begin position="10"/>
        <end position="36"/>
    </location>
</feature>
<proteinExistence type="predicted"/>
<feature type="region of interest" description="Disordered" evidence="1">
    <location>
        <begin position="168"/>
        <end position="199"/>
    </location>
</feature>
<organism evidence="2 3">
    <name type="scientific">Fusarium langsethiae</name>
    <dbReference type="NCBI Taxonomy" id="179993"/>
    <lineage>
        <taxon>Eukaryota</taxon>
        <taxon>Fungi</taxon>
        <taxon>Dikarya</taxon>
        <taxon>Ascomycota</taxon>
        <taxon>Pezizomycotina</taxon>
        <taxon>Sordariomycetes</taxon>
        <taxon>Hypocreomycetidae</taxon>
        <taxon>Hypocreales</taxon>
        <taxon>Nectriaceae</taxon>
        <taxon>Fusarium</taxon>
    </lineage>
</organism>
<dbReference type="AlphaFoldDB" id="A0A0N0DAD9"/>
<dbReference type="EMBL" id="JXCE01001428">
    <property type="protein sequence ID" value="KPA35194.1"/>
    <property type="molecule type" value="Genomic_DNA"/>
</dbReference>
<sequence length="199" mass="22300">MAPRPVSMKHTRERDRLKAKAYRERMRQKKQARDSQTDVQIESASCSNGCSQPIRETTPESSITPYDAPTQAVTGPISAANGSPRPNPSATGISEQPMGREEQYAPSSDPVQTRREQTRLRVQRYRERQHRLRLDAATTTSDNLNTVNNNSQDDVLSGLQDLTIDGVPHPKLPIDRPSNASAHDGENRTMESGYEYRID</sequence>
<reference evidence="2 3" key="1">
    <citation type="submission" date="2015-04" db="EMBL/GenBank/DDBJ databases">
        <title>The draft genome sequence of Fusarium langsethiae, a T-2/HT-2 mycotoxin producer.</title>
        <authorList>
            <person name="Lysoe E."/>
            <person name="Divon H.H."/>
            <person name="Terzi V."/>
            <person name="Orru L."/>
            <person name="Lamontanara A."/>
            <person name="Kolseth A.-K."/>
            <person name="Frandsen R.J."/>
            <person name="Nielsen K."/>
            <person name="Thrane U."/>
        </authorList>
    </citation>
    <scope>NUCLEOTIDE SEQUENCE [LARGE SCALE GENOMIC DNA]</scope>
    <source>
        <strain evidence="2 3">Fl201059</strain>
    </source>
</reference>
<evidence type="ECO:0000313" key="3">
    <source>
        <dbReference type="Proteomes" id="UP000037904"/>
    </source>
</evidence>
<name>A0A0N0DAD9_FUSLA</name>
<evidence type="ECO:0000256" key="1">
    <source>
        <dbReference type="SAM" id="MobiDB-lite"/>
    </source>
</evidence>
<dbReference type="Proteomes" id="UP000037904">
    <property type="component" value="Unassembled WGS sequence"/>
</dbReference>